<keyword evidence="3" id="KW-1185">Reference proteome</keyword>
<dbReference type="Proteomes" id="UP001172083">
    <property type="component" value="Unassembled WGS sequence"/>
</dbReference>
<evidence type="ECO:0000313" key="2">
    <source>
        <dbReference type="EMBL" id="MDN5216984.1"/>
    </source>
</evidence>
<protein>
    <submittedName>
        <fullName evidence="2">Uncharacterized protein</fullName>
    </submittedName>
</protein>
<organism evidence="2 3">
    <name type="scientific">Agaribacillus aureus</name>
    <dbReference type="NCBI Taxonomy" id="3051825"/>
    <lineage>
        <taxon>Bacteria</taxon>
        <taxon>Pseudomonadati</taxon>
        <taxon>Bacteroidota</taxon>
        <taxon>Cytophagia</taxon>
        <taxon>Cytophagales</taxon>
        <taxon>Splendidivirgaceae</taxon>
        <taxon>Agaribacillus</taxon>
    </lineage>
</organism>
<dbReference type="RefSeq" id="WP_346762322.1">
    <property type="nucleotide sequence ID" value="NZ_JAUJEB010000012.1"/>
</dbReference>
<name>A0ABT8LGQ7_9BACT</name>
<gene>
    <name evidence="2" type="ORF">QQ020_33245</name>
</gene>
<feature type="compositionally biased region" description="Basic and acidic residues" evidence="1">
    <location>
        <begin position="341"/>
        <end position="369"/>
    </location>
</feature>
<accession>A0ABT8LGQ7</accession>
<sequence length="666" mass="74191">MKKIIVLLGIIAILFLWIGFSVNAQQILLDQPTSAGTLTLFPDISDQNKYYYLSDKPKIALQPDGTPKFSFLNYVKNGDNGALGGGIVHAVIALDVTEEELQKARQALRSLNGNGEIVGPVMWKGGTIALISSFAGKDGDLAKEVLGIGRAPVLDNQMASVSIQLTQKGAEILWESFKTPTPDMSISFEMELQGFRAPRNAVIEADFDQIFEHKSFKTGVATPFLSADINAAFDELTRSGAIKITNNGADQQMEALITTAYNKLTQIMFDPIGGTGTPNLQQLTTVGNQGGSMLDRASKMLAAARKEAKDENQRIRAENRAELERARAAQLQLQQNNNAGGKKEGEPTEEKEDSKGGRPKPRNEQDKVQPGKAVKHIKPDVKPGLIELPEIFAPRLQEEASMPKLAIAASFQMKKTRNRGKFRIDLNKSVTDQIVMRFDENFGEYTKNCKTCFSQVNLDDPLYKQREILASVDGMNSADFGEFINYVTVYMTKQHEGGEISTDEMIINRSNFNKEGNNFKLIYGWKDDNSRNKWLDYQFKTSWSFFGGHKMETPLQKATTGAINLMPPFQRKLVTVEADPLDLETSGVRLINIKVFYKLDGKEFAKELTLNATKDPVAGTIEFLLPKGETDYEYEVTWQMRGNQMISSGRQKTSFNQILVDEIPFN</sequence>
<reference evidence="2" key="1">
    <citation type="submission" date="2023-06" db="EMBL/GenBank/DDBJ databases">
        <title>Genomic of Agaribacillus aureum.</title>
        <authorList>
            <person name="Wang G."/>
        </authorList>
    </citation>
    <scope>NUCLEOTIDE SEQUENCE</scope>
    <source>
        <strain evidence="2">BMA12</strain>
    </source>
</reference>
<comment type="caution">
    <text evidence="2">The sequence shown here is derived from an EMBL/GenBank/DDBJ whole genome shotgun (WGS) entry which is preliminary data.</text>
</comment>
<dbReference type="EMBL" id="JAUJEB010000012">
    <property type="protein sequence ID" value="MDN5216984.1"/>
    <property type="molecule type" value="Genomic_DNA"/>
</dbReference>
<evidence type="ECO:0000256" key="1">
    <source>
        <dbReference type="SAM" id="MobiDB-lite"/>
    </source>
</evidence>
<evidence type="ECO:0000313" key="3">
    <source>
        <dbReference type="Proteomes" id="UP001172083"/>
    </source>
</evidence>
<proteinExistence type="predicted"/>
<feature type="region of interest" description="Disordered" evidence="1">
    <location>
        <begin position="332"/>
        <end position="380"/>
    </location>
</feature>